<reference evidence="6" key="1">
    <citation type="submission" date="2016-10" db="EMBL/GenBank/DDBJ databases">
        <authorList>
            <person name="Varghese N."/>
            <person name="Submissions S."/>
        </authorList>
    </citation>
    <scope>NUCLEOTIDE SEQUENCE [LARGE SCALE GENOMIC DNA]</scope>
    <source>
        <strain evidence="6">DSM 21789</strain>
    </source>
</reference>
<keyword evidence="6" id="KW-1185">Reference proteome</keyword>
<keyword evidence="1" id="KW-0328">Glycosyltransferase</keyword>
<dbReference type="RefSeq" id="WP_091476929.1">
    <property type="nucleotide sequence ID" value="NZ_FOJT01000005.1"/>
</dbReference>
<sequence length="384" mass="43575">MHICFITHEYPKTGFPHGGFGSFVKIIATALVTKGIHVSVVGINYSETNEESIENGVALYRLKKNTVKGLSWWLNSKAINAKIREIHKKKPIDIIETAELGLAFLTKIKDIQYVIRLHGGHHFFAEAENRGIDWWKGFQEKRSFAKADAFVPVSNYVKTHTEKYLSYRKKPVTTIFYPINTDLFSPLHVNVVPFQIVFAGTICEKKGIRQLIQAFSIVKEKYPEATLEIYGRDWLFPDGSSYQQMLVEKEFPKLGSYADAVRFHGAIAFESLPAKYAQASVCVFPSHMETQGLVAPEAMAMEKMVVFTKLGPGPETITDYETGLLCNPHNPEDIAEKISWVFANKEKSIEIGKRARTFVLKKYGLENSVNQNIIFFQSLLIKKR</sequence>
<proteinExistence type="predicted"/>
<dbReference type="EMBL" id="FOJT01000005">
    <property type="protein sequence ID" value="SFB21267.1"/>
    <property type="molecule type" value="Genomic_DNA"/>
</dbReference>
<keyword evidence="2 5" id="KW-0808">Transferase</keyword>
<evidence type="ECO:0000313" key="5">
    <source>
        <dbReference type="EMBL" id="SFB21267.1"/>
    </source>
</evidence>
<dbReference type="AlphaFoldDB" id="A0A1I0Z7E2"/>
<feature type="domain" description="Glycosyl transferase family 1" evidence="3">
    <location>
        <begin position="193"/>
        <end position="357"/>
    </location>
</feature>
<dbReference type="InterPro" id="IPR001296">
    <property type="entry name" value="Glyco_trans_1"/>
</dbReference>
<dbReference type="InterPro" id="IPR028098">
    <property type="entry name" value="Glyco_trans_4-like_N"/>
</dbReference>
<accession>A0A1I0Z7E2</accession>
<dbReference type="Pfam" id="PF13439">
    <property type="entry name" value="Glyco_transf_4"/>
    <property type="match status" value="1"/>
</dbReference>
<gene>
    <name evidence="5" type="ORF">SAMN05660845_2060</name>
</gene>
<protein>
    <submittedName>
        <fullName evidence="5">Glycosyltransferase involved in cell wall bisynthesis</fullName>
    </submittedName>
</protein>
<name>A0A1I0Z7E2_9FLAO</name>
<dbReference type="STRING" id="498292.SAMN05660845_2060"/>
<dbReference type="Pfam" id="PF00534">
    <property type="entry name" value="Glycos_transf_1"/>
    <property type="match status" value="1"/>
</dbReference>
<feature type="domain" description="Glycosyltransferase subfamily 4-like N-terminal" evidence="4">
    <location>
        <begin position="18"/>
        <end position="182"/>
    </location>
</feature>
<dbReference type="PANTHER" id="PTHR12526:SF629">
    <property type="entry name" value="TEICHURONIC ACID BIOSYNTHESIS GLYCOSYLTRANSFERASE TUAH-RELATED"/>
    <property type="match status" value="1"/>
</dbReference>
<dbReference type="GO" id="GO:0016757">
    <property type="term" value="F:glycosyltransferase activity"/>
    <property type="evidence" value="ECO:0007669"/>
    <property type="project" value="UniProtKB-KW"/>
</dbReference>
<dbReference type="OrthoDB" id="502646at2"/>
<evidence type="ECO:0000256" key="2">
    <source>
        <dbReference type="ARBA" id="ARBA00022679"/>
    </source>
</evidence>
<dbReference type="Proteomes" id="UP000199604">
    <property type="component" value="Unassembled WGS sequence"/>
</dbReference>
<dbReference type="SUPFAM" id="SSF53756">
    <property type="entry name" value="UDP-Glycosyltransferase/glycogen phosphorylase"/>
    <property type="match status" value="1"/>
</dbReference>
<evidence type="ECO:0000259" key="3">
    <source>
        <dbReference type="Pfam" id="PF00534"/>
    </source>
</evidence>
<organism evidence="5 6">
    <name type="scientific">Flavobacterium swingsii</name>
    <dbReference type="NCBI Taxonomy" id="498292"/>
    <lineage>
        <taxon>Bacteria</taxon>
        <taxon>Pseudomonadati</taxon>
        <taxon>Bacteroidota</taxon>
        <taxon>Flavobacteriia</taxon>
        <taxon>Flavobacteriales</taxon>
        <taxon>Flavobacteriaceae</taxon>
        <taxon>Flavobacterium</taxon>
    </lineage>
</organism>
<dbReference type="Gene3D" id="3.40.50.2000">
    <property type="entry name" value="Glycogen Phosphorylase B"/>
    <property type="match status" value="2"/>
</dbReference>
<dbReference type="PANTHER" id="PTHR12526">
    <property type="entry name" value="GLYCOSYLTRANSFERASE"/>
    <property type="match status" value="1"/>
</dbReference>
<evidence type="ECO:0000259" key="4">
    <source>
        <dbReference type="Pfam" id="PF13439"/>
    </source>
</evidence>
<dbReference type="CDD" id="cd03801">
    <property type="entry name" value="GT4_PimA-like"/>
    <property type="match status" value="1"/>
</dbReference>
<evidence type="ECO:0000256" key="1">
    <source>
        <dbReference type="ARBA" id="ARBA00022676"/>
    </source>
</evidence>
<evidence type="ECO:0000313" key="6">
    <source>
        <dbReference type="Proteomes" id="UP000199604"/>
    </source>
</evidence>